<dbReference type="InterPro" id="IPR015500">
    <property type="entry name" value="Peptidase_S8_subtilisin-rel"/>
</dbReference>
<organism evidence="6 7">
    <name type="scientific">Neolewinella aquimaris</name>
    <dbReference type="NCBI Taxonomy" id="1835722"/>
    <lineage>
        <taxon>Bacteria</taxon>
        <taxon>Pseudomonadati</taxon>
        <taxon>Bacteroidota</taxon>
        <taxon>Saprospiria</taxon>
        <taxon>Saprospirales</taxon>
        <taxon>Lewinellaceae</taxon>
        <taxon>Neolewinella</taxon>
    </lineage>
</organism>
<dbReference type="InterPro" id="IPR023828">
    <property type="entry name" value="Peptidase_S8_Ser-AS"/>
</dbReference>
<dbReference type="RefSeq" id="WP_183495966.1">
    <property type="nucleotide sequence ID" value="NZ_JACIFF010000005.1"/>
</dbReference>
<feature type="domain" description="Fibronectin type-III" evidence="5">
    <location>
        <begin position="462"/>
        <end position="549"/>
    </location>
</feature>
<dbReference type="InterPro" id="IPR013783">
    <property type="entry name" value="Ig-like_fold"/>
</dbReference>
<keyword evidence="3 4" id="KW-0720">Serine protease</keyword>
<evidence type="ECO:0000256" key="4">
    <source>
        <dbReference type="PROSITE-ProRule" id="PRU01240"/>
    </source>
</evidence>
<keyword evidence="1 4" id="KW-0645">Protease</keyword>
<dbReference type="InterPro" id="IPR036852">
    <property type="entry name" value="Peptidase_S8/S53_dom_sf"/>
</dbReference>
<name>A0A840E7Z6_9BACT</name>
<dbReference type="InterPro" id="IPR026444">
    <property type="entry name" value="Secre_tail"/>
</dbReference>
<dbReference type="GO" id="GO:0004252">
    <property type="term" value="F:serine-type endopeptidase activity"/>
    <property type="evidence" value="ECO:0007669"/>
    <property type="project" value="UniProtKB-UniRule"/>
</dbReference>
<evidence type="ECO:0000256" key="3">
    <source>
        <dbReference type="ARBA" id="ARBA00022825"/>
    </source>
</evidence>
<dbReference type="Gene3D" id="2.60.40.10">
    <property type="entry name" value="Immunoglobulins"/>
    <property type="match status" value="1"/>
</dbReference>
<dbReference type="Gene3D" id="3.40.50.200">
    <property type="entry name" value="Peptidase S8/S53 domain"/>
    <property type="match status" value="1"/>
</dbReference>
<dbReference type="InterPro" id="IPR003961">
    <property type="entry name" value="FN3_dom"/>
</dbReference>
<dbReference type="Pfam" id="PF20009">
    <property type="entry name" value="GEVED"/>
    <property type="match status" value="1"/>
</dbReference>
<dbReference type="AlphaFoldDB" id="A0A840E7Z6"/>
<evidence type="ECO:0000256" key="1">
    <source>
        <dbReference type="ARBA" id="ARBA00022670"/>
    </source>
</evidence>
<comment type="similarity">
    <text evidence="4">Belongs to the peptidase S8 family.</text>
</comment>
<dbReference type="PROSITE" id="PS51892">
    <property type="entry name" value="SUBTILASE"/>
    <property type="match status" value="1"/>
</dbReference>
<dbReference type="Pfam" id="PF00082">
    <property type="entry name" value="Peptidase_S8"/>
    <property type="match status" value="1"/>
</dbReference>
<evidence type="ECO:0000313" key="7">
    <source>
        <dbReference type="Proteomes" id="UP000576209"/>
    </source>
</evidence>
<evidence type="ECO:0000259" key="5">
    <source>
        <dbReference type="PROSITE" id="PS50853"/>
    </source>
</evidence>
<feature type="active site" description="Charge relay system" evidence="4">
    <location>
        <position position="154"/>
    </location>
</feature>
<dbReference type="SUPFAM" id="SSF52743">
    <property type="entry name" value="Subtilisin-like"/>
    <property type="match status" value="1"/>
</dbReference>
<feature type="active site" description="Charge relay system" evidence="4">
    <location>
        <position position="210"/>
    </location>
</feature>
<accession>A0A840E7Z6</accession>
<keyword evidence="7" id="KW-1185">Reference proteome</keyword>
<evidence type="ECO:0000313" key="6">
    <source>
        <dbReference type="EMBL" id="MBB4079735.1"/>
    </source>
</evidence>
<dbReference type="EMBL" id="JACIFF010000005">
    <property type="protein sequence ID" value="MBB4079735.1"/>
    <property type="molecule type" value="Genomic_DNA"/>
</dbReference>
<reference evidence="6 7" key="1">
    <citation type="submission" date="2020-08" db="EMBL/GenBank/DDBJ databases">
        <title>Genomic Encyclopedia of Type Strains, Phase IV (KMG-IV): sequencing the most valuable type-strain genomes for metagenomic binning, comparative biology and taxonomic classification.</title>
        <authorList>
            <person name="Goeker M."/>
        </authorList>
    </citation>
    <scope>NUCLEOTIDE SEQUENCE [LARGE SCALE GENOMIC DNA]</scope>
    <source>
        <strain evidence="6 7">DSM 105137</strain>
    </source>
</reference>
<evidence type="ECO:0000256" key="2">
    <source>
        <dbReference type="ARBA" id="ARBA00022801"/>
    </source>
</evidence>
<gene>
    <name evidence="6" type="ORF">GGR28_002360</name>
</gene>
<dbReference type="InterPro" id="IPR036116">
    <property type="entry name" value="FN3_sf"/>
</dbReference>
<dbReference type="SMART" id="SM00060">
    <property type="entry name" value="FN3"/>
    <property type="match status" value="3"/>
</dbReference>
<sequence>MRPLYPILFLCLLGTVHVGAQNLEYGQGQLIVQLRGDADAKLWAYRQPEVTAWRRLGHTVNSLLVNFDWTRYAEDELRERFSRDSLVISAQLNHRLSMRLRKPNDPRYGQQWQHHNTGQSGGLTGADYNLERAWDITTGGVTVNGDTIVIASIDNGIDFDHEDLQENIWINRDEVPDNGIDDDRNGYVDDRFGWNTALESKDIEGGGGDHGTPVMGQIGAVGNNGRGVTGVNWRVKVMSITNNFDPLESEVIQAYSYALEARQRYDATGGREGAYVVATNASWGRDRAFPSQSPIWCAIYDSLGSHGILNVAAVPNSDVDVDEVGDLPSLCTSEYLIVVTSLDQQNKRVADAARGALSVDLAAYGEGVYTTILGNGYGPVYGTSYAAPAVTGTIGLMYSAPCATFGELAKSDPAATARYVKDVLYGNLRPLEDLTNVTTTGGSLDAGGAVTALMADCGGCQPPTSFAISTTGDQTTDLDLSWKETASVQRTTLQYRRTGTTQWTEVAGANSPYRLSGLPGCTPYELQLRVACGSGTATTEIREIETPGCCRLPDDFQLTALSGGRIEADWSPLLTARSYTLRYQNPDGATVEVTTPLNHLEVDELRNCRNYEFQLRTNCATDSTGFSARRLQKTLGCGVCLDVEYCSPPKHRNEQEWIAELHIPGILRKQSGREAGAYTNFGDLTEAAVVPGGVYPVRLLAGFRSGGFTEDFHLYVDWNQDGVLADEELILQQSAAPGKYATGTFTVPADAKTGRTRMRLIMQFSAVSSPACLTGGGSQFGGEVEDYCLDVTSARGCPPPDSLTATYDEQANATTLNWGASAAPGGAYVIRYRKRTAPDYTEKKIEGLTFTIQNINLCSSYEVQIASDCDGTVGEFRTVYLGDDCVSQRPTAFLPSEWSVYPNPSTSHATVNWPPEWHIRAVALYGADGRPVWDTSADTTTGQLLIPLNDLPTGVYFIRLTATDGRRGTRRLLVW</sequence>
<dbReference type="SUPFAM" id="SSF49265">
    <property type="entry name" value="Fibronectin type III"/>
    <property type="match status" value="2"/>
</dbReference>
<comment type="caution">
    <text evidence="6">The sequence shown here is derived from an EMBL/GenBank/DDBJ whole genome shotgun (WGS) entry which is preliminary data.</text>
</comment>
<dbReference type="GO" id="GO:0016020">
    <property type="term" value="C:membrane"/>
    <property type="evidence" value="ECO:0007669"/>
    <property type="project" value="TreeGrafter"/>
</dbReference>
<dbReference type="NCBIfam" id="TIGR04183">
    <property type="entry name" value="Por_Secre_tail"/>
    <property type="match status" value="1"/>
</dbReference>
<feature type="active site" description="Charge relay system" evidence="4">
    <location>
        <position position="384"/>
    </location>
</feature>
<keyword evidence="2 4" id="KW-0378">Hydrolase</keyword>
<dbReference type="PROSITE" id="PS50853">
    <property type="entry name" value="FN3"/>
    <property type="match status" value="1"/>
</dbReference>
<dbReference type="Proteomes" id="UP000576209">
    <property type="component" value="Unassembled WGS sequence"/>
</dbReference>
<dbReference type="InterPro" id="IPR045474">
    <property type="entry name" value="GEVED"/>
</dbReference>
<dbReference type="PROSITE" id="PS00138">
    <property type="entry name" value="SUBTILASE_SER"/>
    <property type="match status" value="1"/>
</dbReference>
<dbReference type="PRINTS" id="PR00723">
    <property type="entry name" value="SUBTILISIN"/>
</dbReference>
<dbReference type="Pfam" id="PF18962">
    <property type="entry name" value="Por_Secre_tail"/>
    <property type="match status" value="1"/>
</dbReference>
<dbReference type="InterPro" id="IPR000209">
    <property type="entry name" value="Peptidase_S8/S53_dom"/>
</dbReference>
<dbReference type="PANTHER" id="PTHR42884">
    <property type="entry name" value="PROPROTEIN CONVERTASE SUBTILISIN/KEXIN-RELATED"/>
    <property type="match status" value="1"/>
</dbReference>
<protein>
    <submittedName>
        <fullName evidence="6">Subtilisin family serine protease</fullName>
    </submittedName>
</protein>
<dbReference type="PANTHER" id="PTHR42884:SF14">
    <property type="entry name" value="NEUROENDOCRINE CONVERTASE 1"/>
    <property type="match status" value="1"/>
</dbReference>
<proteinExistence type="inferred from homology"/>
<dbReference type="GO" id="GO:0016485">
    <property type="term" value="P:protein processing"/>
    <property type="evidence" value="ECO:0007669"/>
    <property type="project" value="TreeGrafter"/>
</dbReference>